<sequence length="893" mass="99698">MLVISHNARFKRLGELHDLKIAIEYQSRTLELTTEGHTEFPGRLADLGRFHIYQFQDTGNLDDLENGIAFQNRALELTDTAHQSFSGLLSNLGTSHSIRFERFNNLDDLDQAIGYVLRALRLTPDDHPNLPIQLNNLGVFHRNRFQFLGEIEDLQKAIEYEMQALVSTPEDHPDLPTRYTNLGMSYRDRFRHLGEPGDLDMAVEHDIHALELTPEGRHDLLRRLVNLGASYSLRSECLDELGDIEKGIKHQSRALELIPGEDPALPGLLSNLGMCHRIRFQKTGALQDLGKALNYQLRALNRLPDGHPDLARQHFNLAMTFHIQHHETNHASSLKNSLESFCSAASALTGAPRNKFQYTLKWAHVASSHGSSDCIEAFQAAIDLLPQYIWLGATTHQRYQDLLTAETLAVEAALAAVIHSNYELALEWLEHARCVVWNQSLMLRSPLDELQSFDPKLAAHLQRVAAQLYNTASDSRESHALASGSQLTTEQIAQNHHRLAKEYNNILSQVREIPRFEDFLLPMKAMKLSCVARNGPVVVINCHPGRCDALLIFPGRYTVNHVPLPNFTGKKAKISRLNMYKSIGGRGVKEMERGADRGPVFGPKPEAKFESVLKELWYNLVKPVLDFLGYTASDSSDSMPHITWCPTGALSFLPLHAAGDYNKPRSRVFDFVISSYTPTLTALLSSKTSLLSQDSRVLAIGQENTPGHRPLPGTSRELACFKAHAQDRVGYSELIDYRATKAAVLDAMEDHDWVHLACHASQNVHDPNQSGFFMHDGTLDLASINRRSFSNKGLAFLSACQTATGDEKLPDEAIHLASGMLMAGYTSVIGTMWSVDDNDAPYVADKVYDQLMKMGKIGNGEAGKALHDAVAGLREQVKEENFARWVPFIHIGS</sequence>
<dbReference type="EMBL" id="LN679101">
    <property type="protein sequence ID" value="CEL55948.1"/>
    <property type="molecule type" value="Genomic_DNA"/>
</dbReference>
<dbReference type="Gene3D" id="1.25.40.10">
    <property type="entry name" value="Tetratricopeptide repeat domain"/>
    <property type="match status" value="1"/>
</dbReference>
<proteinExistence type="predicted"/>
<dbReference type="STRING" id="1108050.A0A0B7FI93"/>
<dbReference type="OrthoDB" id="9991317at2759"/>
<dbReference type="AlphaFoldDB" id="A0A0B7FI93"/>
<dbReference type="Pfam" id="PF12770">
    <property type="entry name" value="CHAT"/>
    <property type="match status" value="1"/>
</dbReference>
<accession>A0A0B7FI93</accession>
<dbReference type="PANTHER" id="PTHR19959">
    <property type="entry name" value="KINESIN LIGHT CHAIN"/>
    <property type="match status" value="1"/>
</dbReference>
<evidence type="ECO:0000313" key="2">
    <source>
        <dbReference type="EMBL" id="CEL55948.1"/>
    </source>
</evidence>
<gene>
    <name evidence="2" type="ORF">RSOLAG1IB_01961</name>
</gene>
<dbReference type="Proteomes" id="UP000059188">
    <property type="component" value="Unassembled WGS sequence"/>
</dbReference>
<reference evidence="2 3" key="1">
    <citation type="submission" date="2014-11" db="EMBL/GenBank/DDBJ databases">
        <authorList>
            <person name="Wibberg Daniel"/>
        </authorList>
    </citation>
    <scope>NUCLEOTIDE SEQUENCE [LARGE SCALE GENOMIC DNA]</scope>
    <source>
        <strain evidence="2">Rhizoctonia solani AG1-IB 7/3/14</strain>
    </source>
</reference>
<protein>
    <recommendedName>
        <fullName evidence="1">CHAT domain-containing protein</fullName>
    </recommendedName>
</protein>
<evidence type="ECO:0000259" key="1">
    <source>
        <dbReference type="Pfam" id="PF12770"/>
    </source>
</evidence>
<dbReference type="SUPFAM" id="SSF81901">
    <property type="entry name" value="HCP-like"/>
    <property type="match status" value="1"/>
</dbReference>
<name>A0A0B7FI93_THACB</name>
<dbReference type="PANTHER" id="PTHR19959:SF119">
    <property type="entry name" value="FUNGAL LIPASE-LIKE DOMAIN-CONTAINING PROTEIN"/>
    <property type="match status" value="1"/>
</dbReference>
<feature type="domain" description="CHAT" evidence="1">
    <location>
        <begin position="612"/>
        <end position="893"/>
    </location>
</feature>
<evidence type="ECO:0000313" key="3">
    <source>
        <dbReference type="Proteomes" id="UP000059188"/>
    </source>
</evidence>
<dbReference type="InterPro" id="IPR011990">
    <property type="entry name" value="TPR-like_helical_dom_sf"/>
</dbReference>
<dbReference type="InterPro" id="IPR024983">
    <property type="entry name" value="CHAT_dom"/>
</dbReference>
<keyword evidence="3" id="KW-1185">Reference proteome</keyword>
<organism evidence="2 3">
    <name type="scientific">Thanatephorus cucumeris (strain AG1-IB / isolate 7/3/14)</name>
    <name type="common">Lettuce bottom rot fungus</name>
    <name type="synonym">Rhizoctonia solani</name>
    <dbReference type="NCBI Taxonomy" id="1108050"/>
    <lineage>
        <taxon>Eukaryota</taxon>
        <taxon>Fungi</taxon>
        <taxon>Dikarya</taxon>
        <taxon>Basidiomycota</taxon>
        <taxon>Agaricomycotina</taxon>
        <taxon>Agaricomycetes</taxon>
        <taxon>Cantharellales</taxon>
        <taxon>Ceratobasidiaceae</taxon>
        <taxon>Rhizoctonia</taxon>
        <taxon>Rhizoctonia solani AG-1</taxon>
    </lineage>
</organism>